<evidence type="ECO:0000256" key="2">
    <source>
        <dbReference type="ARBA" id="ARBA00023125"/>
    </source>
</evidence>
<keyword evidence="2" id="KW-0238">DNA-binding</keyword>
<keyword evidence="3" id="KW-0804">Transcription</keyword>
<dbReference type="Gene3D" id="2.10.109.10">
    <property type="entry name" value="Umud Fragment, subunit A"/>
    <property type="match status" value="1"/>
</dbReference>
<feature type="domain" description="HTH cro/C1-type" evidence="4">
    <location>
        <begin position="64"/>
        <end position="102"/>
    </location>
</feature>
<dbReference type="PANTHER" id="PTHR40661:SF3">
    <property type="entry name" value="FELS-1 PROPHAGE TRANSCRIPTIONAL REGULATOR"/>
    <property type="match status" value="1"/>
</dbReference>
<dbReference type="Proteomes" id="UP000246569">
    <property type="component" value="Unassembled WGS sequence"/>
</dbReference>
<name>A0A317N0L5_9GAMM</name>
<dbReference type="PANTHER" id="PTHR40661">
    <property type="match status" value="1"/>
</dbReference>
<dbReference type="EMBL" id="QGTJ01000001">
    <property type="protein sequence ID" value="PWV66016.1"/>
    <property type="molecule type" value="Genomic_DNA"/>
</dbReference>
<dbReference type="Gene3D" id="1.10.260.40">
    <property type="entry name" value="lambda repressor-like DNA-binding domains"/>
    <property type="match status" value="2"/>
</dbReference>
<dbReference type="InterPro" id="IPR015927">
    <property type="entry name" value="Peptidase_S24_S26A/B/C"/>
</dbReference>
<dbReference type="Pfam" id="PF08667">
    <property type="entry name" value="BetR"/>
    <property type="match status" value="1"/>
</dbReference>
<evidence type="ECO:0000313" key="6">
    <source>
        <dbReference type="Proteomes" id="UP000246569"/>
    </source>
</evidence>
<accession>A0A317N0L5</accession>
<evidence type="ECO:0000313" key="5">
    <source>
        <dbReference type="EMBL" id="PWV66016.1"/>
    </source>
</evidence>
<dbReference type="GO" id="GO:0003677">
    <property type="term" value="F:DNA binding"/>
    <property type="evidence" value="ECO:0007669"/>
    <property type="project" value="UniProtKB-KW"/>
</dbReference>
<gene>
    <name evidence="5" type="ORF">C7443_101504</name>
</gene>
<evidence type="ECO:0000259" key="4">
    <source>
        <dbReference type="PROSITE" id="PS50943"/>
    </source>
</evidence>
<protein>
    <submittedName>
        <fullName evidence="5">SOS-response transcriptional repressor LexA</fullName>
    </submittedName>
</protein>
<dbReference type="SUPFAM" id="SSF47413">
    <property type="entry name" value="lambda repressor-like DNA-binding domains"/>
    <property type="match status" value="2"/>
</dbReference>
<dbReference type="Pfam" id="PF00717">
    <property type="entry name" value="Peptidase_S24"/>
    <property type="match status" value="1"/>
</dbReference>
<organism evidence="5 6">
    <name type="scientific">Plasticicumulans acidivorans</name>
    <dbReference type="NCBI Taxonomy" id="886464"/>
    <lineage>
        <taxon>Bacteria</taxon>
        <taxon>Pseudomonadati</taxon>
        <taxon>Pseudomonadota</taxon>
        <taxon>Gammaproteobacteria</taxon>
        <taxon>Candidatus Competibacteraceae</taxon>
        <taxon>Plasticicumulans</taxon>
    </lineage>
</organism>
<proteinExistence type="predicted"/>
<dbReference type="PROSITE" id="PS50943">
    <property type="entry name" value="HTH_CROC1"/>
    <property type="match status" value="2"/>
</dbReference>
<feature type="domain" description="HTH cro/C1-type" evidence="4">
    <location>
        <begin position="134"/>
        <end position="188"/>
    </location>
</feature>
<dbReference type="CDD" id="cd00093">
    <property type="entry name" value="HTH_XRE"/>
    <property type="match status" value="2"/>
</dbReference>
<dbReference type="CDD" id="cd06529">
    <property type="entry name" value="S24_LexA-like"/>
    <property type="match status" value="1"/>
</dbReference>
<dbReference type="Pfam" id="PF13560">
    <property type="entry name" value="HTH_31"/>
    <property type="match status" value="1"/>
</dbReference>
<keyword evidence="1" id="KW-0805">Transcription regulation</keyword>
<comment type="caution">
    <text evidence="5">The sequence shown here is derived from an EMBL/GenBank/DDBJ whole genome shotgun (WGS) entry which is preliminary data.</text>
</comment>
<dbReference type="AlphaFoldDB" id="A0A317N0L5"/>
<keyword evidence="6" id="KW-1185">Reference proteome</keyword>
<evidence type="ECO:0000256" key="1">
    <source>
        <dbReference type="ARBA" id="ARBA00023015"/>
    </source>
</evidence>
<dbReference type="InterPro" id="IPR010982">
    <property type="entry name" value="Lambda_DNA-bd_dom_sf"/>
</dbReference>
<dbReference type="InterPro" id="IPR036286">
    <property type="entry name" value="LexA/Signal_pep-like_sf"/>
</dbReference>
<dbReference type="SMART" id="SM00530">
    <property type="entry name" value="HTH_XRE"/>
    <property type="match status" value="2"/>
</dbReference>
<sequence>MSFMNTSIEPIVHNSQALIVQQTMRHHEPMVHELDARQAFSTRLHQALDALGLPMRGRATWLHDRTGLSQKAVGKWLNAESMPDTKRLEGLAKLLSVDARWLLSGLGEMGGHNVREDMPASDLSAFTASLPARIRSARLARGYTVEHAATVVGVTAARWEAWERGDDLPPPPRLALISGALGVELDQTPEPTNIEPYRPGPFTHVRRIPVVSFVTAGAWTEVRERLPDNLECIDAEDVSAAAFAVRVVGDSMTPLFPAGTTLVVDPEARKQMDEMVDRFVVARLPNNNEATFKQLVKDAGTFFLKPLNCVYPLIRVTEDCEIVGVVVESRQIWR</sequence>
<reference evidence="5 6" key="1">
    <citation type="submission" date="2018-05" db="EMBL/GenBank/DDBJ databases">
        <title>Genomic Encyclopedia of Type Strains, Phase IV (KMG-IV): sequencing the most valuable type-strain genomes for metagenomic binning, comparative biology and taxonomic classification.</title>
        <authorList>
            <person name="Goeker M."/>
        </authorList>
    </citation>
    <scope>NUCLEOTIDE SEQUENCE [LARGE SCALE GENOMIC DNA]</scope>
    <source>
        <strain evidence="5 6">DSM 23606</strain>
    </source>
</reference>
<dbReference type="InterPro" id="IPR001387">
    <property type="entry name" value="Cro/C1-type_HTH"/>
</dbReference>
<dbReference type="SUPFAM" id="SSF51306">
    <property type="entry name" value="LexA/Signal peptidase"/>
    <property type="match status" value="1"/>
</dbReference>
<dbReference type="InterPro" id="IPR039418">
    <property type="entry name" value="LexA-like"/>
</dbReference>
<dbReference type="InterPro" id="IPR013975">
    <property type="entry name" value="Tscrpt_reg_BetR_N"/>
</dbReference>
<evidence type="ECO:0000256" key="3">
    <source>
        <dbReference type="ARBA" id="ARBA00023163"/>
    </source>
</evidence>